<evidence type="ECO:0000313" key="26">
    <source>
        <dbReference type="EMBL" id="MFC1849727.1"/>
    </source>
</evidence>
<dbReference type="InterPro" id="IPR028261">
    <property type="entry name" value="DPD_II"/>
</dbReference>
<dbReference type="InterPro" id="IPR017900">
    <property type="entry name" value="4Fe4S_Fe_S_CS"/>
</dbReference>
<dbReference type="Pfam" id="PF07992">
    <property type="entry name" value="Pyr_redox_2"/>
    <property type="match status" value="1"/>
</dbReference>
<keyword evidence="9" id="KW-0479">Metal-binding</keyword>
<keyword evidence="10" id="KW-0677">Repeat</keyword>
<evidence type="ECO:0000256" key="18">
    <source>
        <dbReference type="ARBA" id="ARBA00030119"/>
    </source>
</evidence>
<dbReference type="PRINTS" id="PR00368">
    <property type="entry name" value="FADPNR"/>
</dbReference>
<comment type="function">
    <text evidence="22">Involved in pyrimidine base degradation. Catalyzes physiologically the reduction of uracil to 5,6-dihydrouracil (DHU) by using NADH as a specific cosubstrate. It also catalyzes the reverse reaction and the reduction of thymine to 5,6-dihydrothymine (DHT).</text>
</comment>
<evidence type="ECO:0000256" key="9">
    <source>
        <dbReference type="ARBA" id="ARBA00022723"/>
    </source>
</evidence>
<dbReference type="SUPFAM" id="SSF46548">
    <property type="entry name" value="alpha-helical ferredoxin"/>
    <property type="match status" value="1"/>
</dbReference>
<comment type="cofactor">
    <cofactor evidence="3">
        <name>FAD</name>
        <dbReference type="ChEBI" id="CHEBI:57692"/>
    </cofactor>
</comment>
<evidence type="ECO:0000256" key="16">
    <source>
        <dbReference type="ARBA" id="ARBA00023014"/>
    </source>
</evidence>
<evidence type="ECO:0000256" key="8">
    <source>
        <dbReference type="ARBA" id="ARBA00022643"/>
    </source>
</evidence>
<comment type="caution">
    <text evidence="26">The sequence shown here is derived from an EMBL/GenBank/DDBJ whole genome shotgun (WGS) entry which is preliminary data.</text>
</comment>
<keyword evidence="15" id="KW-0408">Iron</keyword>
<reference evidence="26 27" key="1">
    <citation type="submission" date="2024-09" db="EMBL/GenBank/DDBJ databases">
        <title>Laminarin stimulates single cell rates of sulfate reduction while oxygen inhibits transcriptomic activity in coastal marine sediment.</title>
        <authorList>
            <person name="Lindsay M."/>
            <person name="Orcutt B."/>
            <person name="Emerson D."/>
            <person name="Stepanauskas R."/>
            <person name="D'Angelo T."/>
        </authorList>
    </citation>
    <scope>NUCLEOTIDE SEQUENCE [LARGE SCALE GENOMIC DNA]</scope>
    <source>
        <strain evidence="26">SAG AM-311-K15</strain>
    </source>
</reference>
<evidence type="ECO:0000256" key="2">
    <source>
        <dbReference type="ARBA" id="ARBA00001966"/>
    </source>
</evidence>
<name>A0ABV6YU47_UNCC1</name>
<evidence type="ECO:0000256" key="21">
    <source>
        <dbReference type="ARBA" id="ARBA00048792"/>
    </source>
</evidence>
<comment type="cofactor">
    <cofactor evidence="1">
        <name>FMN</name>
        <dbReference type="ChEBI" id="CHEBI:58210"/>
    </cofactor>
</comment>
<dbReference type="PANTHER" id="PTHR43073">
    <property type="entry name" value="DIHYDROPYRIMIDINE DEHYDROGENASE [NADP(+)]"/>
    <property type="match status" value="1"/>
</dbReference>
<dbReference type="Pfam" id="PF01180">
    <property type="entry name" value="DHO_dh"/>
    <property type="match status" value="1"/>
</dbReference>
<keyword evidence="27" id="KW-1185">Reference proteome</keyword>
<feature type="domain" description="4Fe-4S ferredoxin-type" evidence="25">
    <location>
        <begin position="784"/>
        <end position="816"/>
    </location>
</feature>
<accession>A0ABV6YU47</accession>
<evidence type="ECO:0000313" key="27">
    <source>
        <dbReference type="Proteomes" id="UP001594351"/>
    </source>
</evidence>
<keyword evidence="13" id="KW-0521">NADP</keyword>
<dbReference type="PROSITE" id="PS00198">
    <property type="entry name" value="4FE4S_FER_1"/>
    <property type="match status" value="1"/>
</dbReference>
<comment type="subunit">
    <text evidence="23">Heterotetramer of 2 PreA and 2 PreT subunits.</text>
</comment>
<evidence type="ECO:0000256" key="14">
    <source>
        <dbReference type="ARBA" id="ARBA00023002"/>
    </source>
</evidence>
<evidence type="ECO:0000256" key="4">
    <source>
        <dbReference type="ARBA" id="ARBA00010804"/>
    </source>
</evidence>
<dbReference type="PANTHER" id="PTHR43073:SF2">
    <property type="entry name" value="DIHYDROPYRIMIDINE DEHYDROGENASE [NADP(+)]"/>
    <property type="match status" value="1"/>
</dbReference>
<dbReference type="Proteomes" id="UP001594351">
    <property type="component" value="Unassembled WGS sequence"/>
</dbReference>
<dbReference type="InterPro" id="IPR017896">
    <property type="entry name" value="4Fe4S_Fe-S-bd"/>
</dbReference>
<comment type="pathway">
    <text evidence="17">Amino-acid biosynthesis.</text>
</comment>
<protein>
    <recommendedName>
        <fullName evidence="24">dihydrouracil dehydrogenase (NAD(+))</fullName>
        <ecNumber evidence="24">1.3.1.1</ecNumber>
    </recommendedName>
    <alternativeName>
        <fullName evidence="19">Dihydrothymine dehydrogenase</fullName>
    </alternativeName>
    <alternativeName>
        <fullName evidence="18">Dihydrouracil dehydrogenase</fullName>
    </alternativeName>
</protein>
<evidence type="ECO:0000256" key="23">
    <source>
        <dbReference type="ARBA" id="ARBA00049714"/>
    </source>
</evidence>
<dbReference type="InterPro" id="IPR005720">
    <property type="entry name" value="Dihydroorotate_DH_cat"/>
</dbReference>
<dbReference type="Gene3D" id="3.50.50.60">
    <property type="entry name" value="FAD/NAD(P)-binding domain"/>
    <property type="match status" value="3"/>
</dbReference>
<comment type="catalytic activity">
    <reaction evidence="20">
        <text>5,6-dihydrothymine + NAD(+) = thymine + NADH + H(+)</text>
        <dbReference type="Rhea" id="RHEA:28791"/>
        <dbReference type="ChEBI" id="CHEBI:15378"/>
        <dbReference type="ChEBI" id="CHEBI:17821"/>
        <dbReference type="ChEBI" id="CHEBI:27468"/>
        <dbReference type="ChEBI" id="CHEBI:57540"/>
        <dbReference type="ChEBI" id="CHEBI:57945"/>
        <dbReference type="EC" id="1.3.1.1"/>
    </reaction>
</comment>
<dbReference type="Gene3D" id="3.30.70.20">
    <property type="match status" value="1"/>
</dbReference>
<dbReference type="InterPro" id="IPR036188">
    <property type="entry name" value="FAD/NAD-bd_sf"/>
</dbReference>
<evidence type="ECO:0000256" key="17">
    <source>
        <dbReference type="ARBA" id="ARBA00029440"/>
    </source>
</evidence>
<comment type="similarity">
    <text evidence="5">In the N-terminal section; belongs to the NADH:flavin oxidoreductase/NADH oxidase family.</text>
</comment>
<dbReference type="Pfam" id="PF14697">
    <property type="entry name" value="Fer4_21"/>
    <property type="match status" value="1"/>
</dbReference>
<dbReference type="EC" id="1.3.1.1" evidence="24"/>
<keyword evidence="8" id="KW-0288">FMN</keyword>
<dbReference type="Pfam" id="PF14691">
    <property type="entry name" value="Fer4_20"/>
    <property type="match status" value="1"/>
</dbReference>
<organism evidence="26 27">
    <name type="scientific">candidate division CSSED10-310 bacterium</name>
    <dbReference type="NCBI Taxonomy" id="2855610"/>
    <lineage>
        <taxon>Bacteria</taxon>
        <taxon>Bacteria division CSSED10-310</taxon>
    </lineage>
</organism>
<dbReference type="EMBL" id="JBHPBY010000056">
    <property type="protein sequence ID" value="MFC1849727.1"/>
    <property type="molecule type" value="Genomic_DNA"/>
</dbReference>
<evidence type="ECO:0000256" key="3">
    <source>
        <dbReference type="ARBA" id="ARBA00001974"/>
    </source>
</evidence>
<dbReference type="InterPro" id="IPR013785">
    <property type="entry name" value="Aldolase_TIM"/>
</dbReference>
<dbReference type="Gene3D" id="3.20.20.70">
    <property type="entry name" value="Aldolase class I"/>
    <property type="match status" value="1"/>
</dbReference>
<keyword evidence="12" id="KW-0274">FAD</keyword>
<evidence type="ECO:0000256" key="22">
    <source>
        <dbReference type="ARBA" id="ARBA00049578"/>
    </source>
</evidence>
<sequence length="853" mass="92914">MSGNDLKNLTKGFSFHLAMEEAHRCLLCHEPLCQTGCPASVKIREFIRKIRFHNFRGAARTLRRDNALAAVCGWVCPTEVQCRRECLLGKYGSAIDIAGLQRFIAHWELENPPEKELEPVPKTQKIAVIGAGPAGLSAAWELALTGFSVTLFDKEKSAGGLLFKGIPPSRLPRGIARQEVDLLLKKNVHFKGEAYITNLDQITDDYDAVIIGTGLGETKKLTIPGHDLSGIVQSSSFLREPEQYIEQYKPIRHAVVIGGGNSAMDAALTLQEQNVPEVFILYRRGFQEMPAWEREIISAQRKGIRIRPYAAPRRFSGSGRVESISCFITQPATDKTGADGRVQTNPLSEVEIEVPADFVILAIGEMPEKKVLQNWQLDLKPDGYIAVDEYYRTSSNKIYAAGDVIGAPFSVAKAVNDGKLAARAVISDFSASSSDAGHLQLMSPVSPQPVGDQINVKFLDFSLQNPFILAAGPSTDNMDMLFQGLERGWAGAVLKTTSVEGTAVDLKYPMISQTSFDTRRISGLGNIDLISCHHIDVIAERVSTLKKRFPSKFIVASIMGSQQEDWQYLARRLKDAGVDAIECSFSCPQGTLGSKPGFMLGQDPALVLTVTRWIVDAAAGVPVVIKITPQVTDIVEIAQAVKNGGARAICASNSIPSLMGVNIQTGKPLPSLQNYATYSGLTGPAIKPITLRTIAEIARHVELPITGTGGPLTWGDAVEYLRVGCSTIQFCTAVMHYGFEIIDDLVEGLADFLTEHHYDCVADIIGSSLPFLTTHDHLPSIEHVYSTIDSELCIHCGRCYIACQDGGHQAIKWQDNRVPEVINDRCPGCGLCIAVCPVPGCISQNFGNVTQTY</sequence>
<evidence type="ECO:0000256" key="7">
    <source>
        <dbReference type="ARBA" id="ARBA00022630"/>
    </source>
</evidence>
<dbReference type="PROSITE" id="PS51379">
    <property type="entry name" value="4FE4S_FER_2"/>
    <property type="match status" value="2"/>
</dbReference>
<evidence type="ECO:0000256" key="13">
    <source>
        <dbReference type="ARBA" id="ARBA00022857"/>
    </source>
</evidence>
<keyword evidence="16" id="KW-0411">Iron-sulfur</keyword>
<evidence type="ECO:0000256" key="15">
    <source>
        <dbReference type="ARBA" id="ARBA00023004"/>
    </source>
</evidence>
<comment type="catalytic activity">
    <reaction evidence="21">
        <text>5,6-dihydrouracil + NAD(+) = uracil + NADH + H(+)</text>
        <dbReference type="Rhea" id="RHEA:20189"/>
        <dbReference type="ChEBI" id="CHEBI:15378"/>
        <dbReference type="ChEBI" id="CHEBI:15901"/>
        <dbReference type="ChEBI" id="CHEBI:17568"/>
        <dbReference type="ChEBI" id="CHEBI:57540"/>
        <dbReference type="ChEBI" id="CHEBI:57945"/>
        <dbReference type="EC" id="1.3.1.1"/>
    </reaction>
</comment>
<evidence type="ECO:0000256" key="11">
    <source>
        <dbReference type="ARBA" id="ARBA00022741"/>
    </source>
</evidence>
<dbReference type="PRINTS" id="PR00469">
    <property type="entry name" value="PNDRDTASEII"/>
</dbReference>
<gene>
    <name evidence="26" type="primary">preA</name>
    <name evidence="26" type="ORF">ACFL27_05910</name>
</gene>
<dbReference type="NCBIfam" id="NF006183">
    <property type="entry name" value="PRK08318.1"/>
    <property type="match status" value="1"/>
</dbReference>
<comment type="similarity">
    <text evidence="4">Belongs to the dihydropyrimidine dehydrogenase family.</text>
</comment>
<feature type="domain" description="4Fe-4S ferredoxin-type" evidence="25">
    <location>
        <begin position="817"/>
        <end position="847"/>
    </location>
</feature>
<comment type="cofactor">
    <cofactor evidence="2">
        <name>[4Fe-4S] cluster</name>
        <dbReference type="ChEBI" id="CHEBI:49883"/>
    </cofactor>
</comment>
<evidence type="ECO:0000256" key="5">
    <source>
        <dbReference type="ARBA" id="ARBA00011048"/>
    </source>
</evidence>
<dbReference type="InterPro" id="IPR023753">
    <property type="entry name" value="FAD/NAD-binding_dom"/>
</dbReference>
<evidence type="ECO:0000256" key="12">
    <source>
        <dbReference type="ARBA" id="ARBA00022827"/>
    </source>
</evidence>
<proteinExistence type="inferred from homology"/>
<evidence type="ECO:0000259" key="25">
    <source>
        <dbReference type="PROSITE" id="PS51379"/>
    </source>
</evidence>
<dbReference type="SUPFAM" id="SSF51395">
    <property type="entry name" value="FMN-linked oxidoreductases"/>
    <property type="match status" value="1"/>
</dbReference>
<dbReference type="SUPFAM" id="SSF54862">
    <property type="entry name" value="4Fe-4S ferredoxins"/>
    <property type="match status" value="1"/>
</dbReference>
<dbReference type="Gene3D" id="1.10.1060.10">
    <property type="entry name" value="Alpha-helical ferredoxin"/>
    <property type="match status" value="1"/>
</dbReference>
<evidence type="ECO:0000256" key="20">
    <source>
        <dbReference type="ARBA" id="ARBA00047685"/>
    </source>
</evidence>
<keyword evidence="11" id="KW-0547">Nucleotide-binding</keyword>
<evidence type="ECO:0000256" key="19">
    <source>
        <dbReference type="ARBA" id="ARBA00032722"/>
    </source>
</evidence>
<evidence type="ECO:0000256" key="6">
    <source>
        <dbReference type="ARBA" id="ARBA00022485"/>
    </source>
</evidence>
<evidence type="ECO:0000256" key="1">
    <source>
        <dbReference type="ARBA" id="ARBA00001917"/>
    </source>
</evidence>
<dbReference type="InterPro" id="IPR009051">
    <property type="entry name" value="Helical_ferredxn"/>
</dbReference>
<evidence type="ECO:0000256" key="10">
    <source>
        <dbReference type="ARBA" id="ARBA00022737"/>
    </source>
</evidence>
<dbReference type="GO" id="GO:0004159">
    <property type="term" value="F:dihydropyrimidine dehydrogenase (NAD+) activity"/>
    <property type="evidence" value="ECO:0007669"/>
    <property type="project" value="UniProtKB-EC"/>
</dbReference>
<keyword evidence="7" id="KW-0285">Flavoprotein</keyword>
<dbReference type="SUPFAM" id="SSF51971">
    <property type="entry name" value="Nucleotide-binding domain"/>
    <property type="match status" value="2"/>
</dbReference>
<evidence type="ECO:0000256" key="24">
    <source>
        <dbReference type="ARBA" id="ARBA00049728"/>
    </source>
</evidence>
<keyword evidence="14 26" id="KW-0560">Oxidoreductase</keyword>
<keyword evidence="6" id="KW-0004">4Fe-4S</keyword>